<keyword evidence="1" id="KW-0472">Membrane</keyword>
<feature type="transmembrane region" description="Helical" evidence="1">
    <location>
        <begin position="6"/>
        <end position="25"/>
    </location>
</feature>
<dbReference type="EMBL" id="CP064654">
    <property type="protein sequence ID" value="QPC97830.1"/>
    <property type="molecule type" value="Genomic_DNA"/>
</dbReference>
<evidence type="ECO:0008006" key="4">
    <source>
        <dbReference type="Google" id="ProtNLM"/>
    </source>
</evidence>
<sequence>MSSYEILAAGGLAAVLIALGLIASGRLSGGDALAAAMLAGAFAGFTAITVFKEGALLVWANHTTSLWGVQVWWDLLIAVTLAVFFIVPRARAAGMNVLPWIVFVALTASIGLLAMVARLFWLEKQAATS</sequence>
<accession>A0A7S8IU19</accession>
<gene>
    <name evidence="2" type="ORF">IRL76_07920</name>
</gene>
<evidence type="ECO:0000313" key="3">
    <source>
        <dbReference type="Proteomes" id="UP000594459"/>
    </source>
</evidence>
<dbReference type="KEGG" id="qso:IRL76_07920"/>
<feature type="transmembrane region" description="Helical" evidence="1">
    <location>
        <begin position="32"/>
        <end position="51"/>
    </location>
</feature>
<dbReference type="AlphaFoldDB" id="A0A7S8IU19"/>
<keyword evidence="3" id="KW-1185">Reference proteome</keyword>
<organism evidence="2 3">
    <name type="scientific">Qipengyuania soli</name>
    <dbReference type="NCBI Taxonomy" id="2782568"/>
    <lineage>
        <taxon>Bacteria</taxon>
        <taxon>Pseudomonadati</taxon>
        <taxon>Pseudomonadota</taxon>
        <taxon>Alphaproteobacteria</taxon>
        <taxon>Sphingomonadales</taxon>
        <taxon>Erythrobacteraceae</taxon>
        <taxon>Qipengyuania</taxon>
    </lineage>
</organism>
<protein>
    <recommendedName>
        <fullName evidence="4">DUF2834 domain-containing protein</fullName>
    </recommendedName>
</protein>
<feature type="transmembrane region" description="Helical" evidence="1">
    <location>
        <begin position="71"/>
        <end position="88"/>
    </location>
</feature>
<dbReference type="RefSeq" id="WP_200980840.1">
    <property type="nucleotide sequence ID" value="NZ_CP064654.1"/>
</dbReference>
<dbReference type="Proteomes" id="UP000594459">
    <property type="component" value="Chromosome"/>
</dbReference>
<keyword evidence="1" id="KW-0812">Transmembrane</keyword>
<feature type="transmembrane region" description="Helical" evidence="1">
    <location>
        <begin position="100"/>
        <end position="121"/>
    </location>
</feature>
<keyword evidence="1" id="KW-1133">Transmembrane helix</keyword>
<evidence type="ECO:0000256" key="1">
    <source>
        <dbReference type="SAM" id="Phobius"/>
    </source>
</evidence>
<evidence type="ECO:0000313" key="2">
    <source>
        <dbReference type="EMBL" id="QPC97830.1"/>
    </source>
</evidence>
<reference evidence="2 3" key="1">
    <citation type="submission" date="2020-11" db="EMBL/GenBank/DDBJ databases">
        <title>The genome sequence of Erythrobacter sp. 6D36.</title>
        <authorList>
            <person name="Liu Y."/>
        </authorList>
    </citation>
    <scope>NUCLEOTIDE SEQUENCE [LARGE SCALE GENOMIC DNA]</scope>
    <source>
        <strain evidence="2 3">6D36</strain>
    </source>
</reference>
<name>A0A7S8IU19_9SPHN</name>
<proteinExistence type="predicted"/>